<evidence type="ECO:0000313" key="2">
    <source>
        <dbReference type="Proteomes" id="UP000190539"/>
    </source>
</evidence>
<comment type="caution">
    <text evidence="1">The sequence shown here is derived from an EMBL/GenBank/DDBJ whole genome shotgun (WGS) entry which is preliminary data.</text>
</comment>
<protein>
    <submittedName>
        <fullName evidence="1">Uncharacterized protein</fullName>
    </submittedName>
</protein>
<gene>
    <name evidence="1" type="ORF">B1H18_11290</name>
</gene>
<evidence type="ECO:0000313" key="1">
    <source>
        <dbReference type="EMBL" id="OON80938.1"/>
    </source>
</evidence>
<organism evidence="1 2">
    <name type="scientific">Streptomyces tsukubensis</name>
    <dbReference type="NCBI Taxonomy" id="83656"/>
    <lineage>
        <taxon>Bacteria</taxon>
        <taxon>Bacillati</taxon>
        <taxon>Actinomycetota</taxon>
        <taxon>Actinomycetes</taxon>
        <taxon>Kitasatosporales</taxon>
        <taxon>Streptomycetaceae</taxon>
        <taxon>Streptomyces</taxon>
    </lineage>
</organism>
<reference evidence="1 2" key="1">
    <citation type="submission" date="2017-02" db="EMBL/GenBank/DDBJ databases">
        <title>Draft Genome Sequence of Streptomyces tsukubaensis F601, a Producer of the immunosuppressant tacrolimus FK506.</title>
        <authorList>
            <person name="Zong G."/>
            <person name="Zhong C."/>
            <person name="Fu J."/>
            <person name="Qin R."/>
            <person name="Cao G."/>
        </authorList>
    </citation>
    <scope>NUCLEOTIDE SEQUENCE [LARGE SCALE GENOMIC DNA]</scope>
    <source>
        <strain evidence="1 2">F601</strain>
    </source>
</reference>
<dbReference type="Proteomes" id="UP000190539">
    <property type="component" value="Unassembled WGS sequence"/>
</dbReference>
<dbReference type="OrthoDB" id="4247493at2"/>
<proteinExistence type="predicted"/>
<sequence>MRERRRDRWGVVAAGAALLLTAVTVSSALAGERAEEPVPVPTSEGVEGLEGLEIVEATPLPLGEEPPVEVAKAAGSTHACLGATAVAGAEGCFQPYGDVIWVHDTKSDGRSAAVGVTTDYGRAGYVCIHSGGAGTWGTCNKNYKETGNVKLQVATYEKPTGRYFQPLAYSGWIPVDGQ</sequence>
<dbReference type="EMBL" id="MVFC01000006">
    <property type="protein sequence ID" value="OON80938.1"/>
    <property type="molecule type" value="Genomic_DNA"/>
</dbReference>
<accession>A0A1V4ABB5</accession>
<keyword evidence="2" id="KW-1185">Reference proteome</keyword>
<name>A0A1V4ABB5_9ACTN</name>
<dbReference type="AlphaFoldDB" id="A0A1V4ABB5"/>